<gene>
    <name evidence="3" type="ORF">AKJ09_03766</name>
</gene>
<dbReference type="GO" id="GO:0016810">
    <property type="term" value="F:hydrolase activity, acting on carbon-nitrogen (but not peptide) bonds"/>
    <property type="evidence" value="ECO:0007669"/>
    <property type="project" value="InterPro"/>
</dbReference>
<evidence type="ECO:0000313" key="4">
    <source>
        <dbReference type="Proteomes" id="UP000064967"/>
    </source>
</evidence>
<accession>A0A0K1PUA3</accession>
<dbReference type="Gene3D" id="3.20.20.140">
    <property type="entry name" value="Metal-dependent hydrolases"/>
    <property type="match status" value="1"/>
</dbReference>
<evidence type="ECO:0000259" key="2">
    <source>
        <dbReference type="Pfam" id="PF01979"/>
    </source>
</evidence>
<dbReference type="EMBL" id="CP012333">
    <property type="protein sequence ID" value="AKU97102.1"/>
    <property type="molecule type" value="Genomic_DNA"/>
</dbReference>
<evidence type="ECO:0000313" key="3">
    <source>
        <dbReference type="EMBL" id="AKU97102.1"/>
    </source>
</evidence>
<dbReference type="PANTHER" id="PTHR43794:SF11">
    <property type="entry name" value="AMIDOHYDROLASE-RELATED DOMAIN-CONTAINING PROTEIN"/>
    <property type="match status" value="1"/>
</dbReference>
<dbReference type="PANTHER" id="PTHR43794">
    <property type="entry name" value="AMINOHYDROLASE SSNA-RELATED"/>
    <property type="match status" value="1"/>
</dbReference>
<dbReference type="InterPro" id="IPR006680">
    <property type="entry name" value="Amidohydro-rel"/>
</dbReference>
<dbReference type="Pfam" id="PF01979">
    <property type="entry name" value="Amidohydro_1"/>
    <property type="match status" value="1"/>
</dbReference>
<keyword evidence="1" id="KW-0378">Hydrolase</keyword>
<dbReference type="Gene3D" id="2.30.40.10">
    <property type="entry name" value="Urease, subunit C, domain 1"/>
    <property type="match status" value="1"/>
</dbReference>
<dbReference type="KEGG" id="llu:AKJ09_03766"/>
<organism evidence="3 4">
    <name type="scientific">Labilithrix luteola</name>
    <dbReference type="NCBI Taxonomy" id="1391654"/>
    <lineage>
        <taxon>Bacteria</taxon>
        <taxon>Pseudomonadati</taxon>
        <taxon>Myxococcota</taxon>
        <taxon>Polyangia</taxon>
        <taxon>Polyangiales</taxon>
        <taxon>Labilitrichaceae</taxon>
        <taxon>Labilithrix</taxon>
    </lineage>
</organism>
<dbReference type="SUPFAM" id="SSF51338">
    <property type="entry name" value="Composite domain of metallo-dependent hydrolases"/>
    <property type="match status" value="1"/>
</dbReference>
<name>A0A0K1PUA3_9BACT</name>
<reference evidence="3 4" key="1">
    <citation type="submission" date="2015-08" db="EMBL/GenBank/DDBJ databases">
        <authorList>
            <person name="Babu N.S."/>
            <person name="Beckwith C.J."/>
            <person name="Beseler K.G."/>
            <person name="Brison A."/>
            <person name="Carone J.V."/>
            <person name="Caskin T.P."/>
            <person name="Diamond M."/>
            <person name="Durham M.E."/>
            <person name="Foxe J.M."/>
            <person name="Go M."/>
            <person name="Henderson B.A."/>
            <person name="Jones I.B."/>
            <person name="McGettigan J.A."/>
            <person name="Micheletti S.J."/>
            <person name="Nasrallah M.E."/>
            <person name="Ortiz D."/>
            <person name="Piller C.R."/>
            <person name="Privatt S.R."/>
            <person name="Schneider S.L."/>
            <person name="Sharp S."/>
            <person name="Smith T.C."/>
            <person name="Stanton J.D."/>
            <person name="Ullery H.E."/>
            <person name="Wilson R.J."/>
            <person name="Serrano M.G."/>
            <person name="Buck G."/>
            <person name="Lee V."/>
            <person name="Wang Y."/>
            <person name="Carvalho R."/>
            <person name="Voegtly L."/>
            <person name="Shi R."/>
            <person name="Duckworth R."/>
            <person name="Johnson A."/>
            <person name="Loviza R."/>
            <person name="Walstead R."/>
            <person name="Shah Z."/>
            <person name="Kiflezghi M."/>
            <person name="Wade K."/>
            <person name="Ball S.L."/>
            <person name="Bradley K.W."/>
            <person name="Asai D.J."/>
            <person name="Bowman C.A."/>
            <person name="Russell D.A."/>
            <person name="Pope W.H."/>
            <person name="Jacobs-Sera D."/>
            <person name="Hendrix R.W."/>
            <person name="Hatfull G.F."/>
        </authorList>
    </citation>
    <scope>NUCLEOTIDE SEQUENCE [LARGE SCALE GENOMIC DNA]</scope>
    <source>
        <strain evidence="3 4">DSM 27648</strain>
    </source>
</reference>
<feature type="domain" description="Amidohydrolase-related" evidence="2">
    <location>
        <begin position="2"/>
        <end position="351"/>
    </location>
</feature>
<dbReference type="InterPro" id="IPR050287">
    <property type="entry name" value="MTA/SAH_deaminase"/>
</dbReference>
<dbReference type="Proteomes" id="UP000064967">
    <property type="component" value="Chromosome"/>
</dbReference>
<sequence>MIQAHVHLCQVLFRGMADDMPLLEWLQRRIWPFEAAHDTKSLRASAELGLLEMMLSGTTTILDMGTVHHYDEVFDACARAGIRCVGGKTMMDAGGGVPKGLKETTKDSLRESDRLHETWAGKASGRLSYAYAPRFILSCTEAVFRGTAERAKANGAKLHSHVAEHPDERVAVRNALGDDDIAIMRKWGFSGPNVILAHGVQLRDDEAELVARDGTSIVHCPSANLKLGSGIARVSDLDDRGVSLALGGDGAPCNNNLDPWVELRHAALLAKIRVSTTSLPAKRAFRLATIDGARALGLADKIGSLEVGKQADVVVTRLDGPHIEPGGDVYSKLVYACTARDVEHVFVDGEHVVRHGEHQRLDRDTVLAASRREAKKLTARADV</sequence>
<keyword evidence="4" id="KW-1185">Reference proteome</keyword>
<dbReference type="CDD" id="cd01298">
    <property type="entry name" value="ATZ_TRZ_like"/>
    <property type="match status" value="1"/>
</dbReference>
<protein>
    <submittedName>
        <fullName evidence="3">S-adenosylhomocysteine deaminase</fullName>
    </submittedName>
</protein>
<dbReference type="SUPFAM" id="SSF51556">
    <property type="entry name" value="Metallo-dependent hydrolases"/>
    <property type="match status" value="1"/>
</dbReference>
<evidence type="ECO:0000256" key="1">
    <source>
        <dbReference type="ARBA" id="ARBA00022801"/>
    </source>
</evidence>
<dbReference type="InterPro" id="IPR032466">
    <property type="entry name" value="Metal_Hydrolase"/>
</dbReference>
<dbReference type="AlphaFoldDB" id="A0A0K1PUA3"/>
<proteinExistence type="predicted"/>
<dbReference type="InterPro" id="IPR011059">
    <property type="entry name" value="Metal-dep_hydrolase_composite"/>
</dbReference>
<dbReference type="STRING" id="1391654.AKJ09_03766"/>